<dbReference type="Pfam" id="PF04471">
    <property type="entry name" value="Mrr_cat"/>
    <property type="match status" value="1"/>
</dbReference>
<evidence type="ECO:0000256" key="1">
    <source>
        <dbReference type="SAM" id="Phobius"/>
    </source>
</evidence>
<keyword evidence="3" id="KW-0255">Endonuclease</keyword>
<dbReference type="InterPro" id="IPR011856">
    <property type="entry name" value="tRNA_endonuc-like_dom_sf"/>
</dbReference>
<keyword evidence="3" id="KW-0540">Nuclease</keyword>
<dbReference type="PANTHER" id="PTHR30015:SF6">
    <property type="entry name" value="SLL1429 PROTEIN"/>
    <property type="match status" value="1"/>
</dbReference>
<dbReference type="InterPro" id="IPR011335">
    <property type="entry name" value="Restrct_endonuc-II-like"/>
</dbReference>
<dbReference type="RefSeq" id="WP_186872078.1">
    <property type="nucleotide sequence ID" value="NZ_JACOOR010000004.1"/>
</dbReference>
<dbReference type="SUPFAM" id="SSF52980">
    <property type="entry name" value="Restriction endonuclease-like"/>
    <property type="match status" value="1"/>
</dbReference>
<keyword evidence="1" id="KW-0472">Membrane</keyword>
<name>A0A923LCQ5_9FIRM</name>
<dbReference type="InterPro" id="IPR052906">
    <property type="entry name" value="Type_IV_Methyl-Rstrct_Enzyme"/>
</dbReference>
<dbReference type="AlphaFoldDB" id="A0A923LCQ5"/>
<protein>
    <submittedName>
        <fullName evidence="3">Restriction endonuclease</fullName>
    </submittedName>
</protein>
<keyword evidence="4" id="KW-1185">Reference proteome</keyword>
<comment type="caution">
    <text evidence="3">The sequence shown here is derived from an EMBL/GenBank/DDBJ whole genome shotgun (WGS) entry which is preliminary data.</text>
</comment>
<sequence length="166" mass="19431">MRLFYYTIAAPVLLALRVILWPFKMTGRFFLWLHRFRKERRRFRRAEYDHMDGWEFEEYVGELLSRSGYRHVEVTRGSGDQGVDVLAERDGVSYAIQCKHYEARVTNKAVQEAYAGAEFYGCDVPVVLTNSYFTASARELSEEIGVELWDRDELQQMVRRAGGRTA</sequence>
<evidence type="ECO:0000259" key="2">
    <source>
        <dbReference type="Pfam" id="PF04471"/>
    </source>
</evidence>
<proteinExistence type="predicted"/>
<evidence type="ECO:0000313" key="3">
    <source>
        <dbReference type="EMBL" id="MBC5659774.1"/>
    </source>
</evidence>
<dbReference type="GO" id="GO:0009307">
    <property type="term" value="P:DNA restriction-modification system"/>
    <property type="evidence" value="ECO:0007669"/>
    <property type="project" value="InterPro"/>
</dbReference>
<keyword evidence="1" id="KW-1133">Transmembrane helix</keyword>
<dbReference type="InterPro" id="IPR007560">
    <property type="entry name" value="Restrct_endonuc_IV_Mrr"/>
</dbReference>
<dbReference type="EMBL" id="JACOOR010000004">
    <property type="protein sequence ID" value="MBC5659774.1"/>
    <property type="molecule type" value="Genomic_DNA"/>
</dbReference>
<organism evidence="3 4">
    <name type="scientific">Anaerosacchariphilus hominis</name>
    <dbReference type="NCBI Taxonomy" id="2763017"/>
    <lineage>
        <taxon>Bacteria</taxon>
        <taxon>Bacillati</taxon>
        <taxon>Bacillota</taxon>
        <taxon>Clostridia</taxon>
        <taxon>Lachnospirales</taxon>
        <taxon>Lachnospiraceae</taxon>
        <taxon>Anaerosacchariphilus</taxon>
    </lineage>
</organism>
<keyword evidence="3" id="KW-0378">Hydrolase</keyword>
<feature type="domain" description="Restriction endonuclease type IV Mrr" evidence="2">
    <location>
        <begin position="49"/>
        <end position="158"/>
    </location>
</feature>
<accession>A0A923LCQ5</accession>
<dbReference type="Proteomes" id="UP000649345">
    <property type="component" value="Unassembled WGS sequence"/>
</dbReference>
<feature type="transmembrane region" description="Helical" evidence="1">
    <location>
        <begin position="12"/>
        <end position="33"/>
    </location>
</feature>
<keyword evidence="1" id="KW-0812">Transmembrane</keyword>
<reference evidence="3" key="1">
    <citation type="submission" date="2020-08" db="EMBL/GenBank/DDBJ databases">
        <title>Genome public.</title>
        <authorList>
            <person name="Liu C."/>
            <person name="Sun Q."/>
        </authorList>
    </citation>
    <scope>NUCLEOTIDE SEQUENCE</scope>
    <source>
        <strain evidence="3">NSJ-68</strain>
    </source>
</reference>
<dbReference type="PANTHER" id="PTHR30015">
    <property type="entry name" value="MRR RESTRICTION SYSTEM PROTEIN"/>
    <property type="match status" value="1"/>
</dbReference>
<evidence type="ECO:0000313" key="4">
    <source>
        <dbReference type="Proteomes" id="UP000649345"/>
    </source>
</evidence>
<dbReference type="GO" id="GO:0003677">
    <property type="term" value="F:DNA binding"/>
    <property type="evidence" value="ECO:0007669"/>
    <property type="project" value="InterPro"/>
</dbReference>
<dbReference type="GO" id="GO:0015666">
    <property type="term" value="F:restriction endodeoxyribonuclease activity"/>
    <property type="evidence" value="ECO:0007669"/>
    <property type="project" value="TreeGrafter"/>
</dbReference>
<gene>
    <name evidence="3" type="ORF">H8S44_08325</name>
</gene>
<dbReference type="Gene3D" id="3.40.1350.10">
    <property type="match status" value="1"/>
</dbReference>